<evidence type="ECO:0008006" key="4">
    <source>
        <dbReference type="Google" id="ProtNLM"/>
    </source>
</evidence>
<feature type="transmembrane region" description="Helical" evidence="1">
    <location>
        <begin position="20"/>
        <end position="37"/>
    </location>
</feature>
<comment type="caution">
    <text evidence="2">The sequence shown here is derived from an EMBL/GenBank/DDBJ whole genome shotgun (WGS) entry which is preliminary data.</text>
</comment>
<dbReference type="EMBL" id="JAYKLX010000010">
    <property type="protein sequence ID" value="MEB3347743.1"/>
    <property type="molecule type" value="Genomic_DNA"/>
</dbReference>
<evidence type="ECO:0000313" key="3">
    <source>
        <dbReference type="Proteomes" id="UP001327027"/>
    </source>
</evidence>
<dbReference type="RefSeq" id="WP_324181767.1">
    <property type="nucleotide sequence ID" value="NZ_BAABAW010000011.1"/>
</dbReference>
<feature type="transmembrane region" description="Helical" evidence="1">
    <location>
        <begin position="163"/>
        <end position="181"/>
    </location>
</feature>
<keyword evidence="1" id="KW-0472">Membrane</keyword>
<feature type="transmembrane region" description="Helical" evidence="1">
    <location>
        <begin position="134"/>
        <end position="151"/>
    </location>
</feature>
<keyword evidence="1" id="KW-1133">Transmembrane helix</keyword>
<keyword evidence="1" id="KW-0812">Transmembrane</keyword>
<dbReference type="Proteomes" id="UP001327027">
    <property type="component" value="Unassembled WGS sequence"/>
</dbReference>
<proteinExistence type="predicted"/>
<keyword evidence="3" id="KW-1185">Reference proteome</keyword>
<sequence length="218" mass="25581">MVSYFFIFDSVNVSRKKKIYLLLIPSVLITIGIVIFWDKIQATGSYRNFTYFLKNTDFSKLKFTDHSTSHRLYEGEVILSNFRESNFFEKLFGNGFGSTIDLSGTVDKTIAGANTDIHNVRNIHMGFFAVLSRYGLLGLVIYITFIFRMFFVCWKTLKKPNHYSIILGSLYVLILLFDSLISFPHMMSNFLFWFIAFMILLEYKTMNRQKLDYDNRVE</sequence>
<evidence type="ECO:0000313" key="2">
    <source>
        <dbReference type="EMBL" id="MEB3347743.1"/>
    </source>
</evidence>
<protein>
    <recommendedName>
        <fullName evidence="4">O-antigen ligase-like membrane protein</fullName>
    </recommendedName>
</protein>
<name>A0ABU6A0Q7_9FLAO</name>
<evidence type="ECO:0000256" key="1">
    <source>
        <dbReference type="SAM" id="Phobius"/>
    </source>
</evidence>
<organism evidence="2 3">
    <name type="scientific">Aquimarina gracilis</name>
    <dbReference type="NCBI Taxonomy" id="874422"/>
    <lineage>
        <taxon>Bacteria</taxon>
        <taxon>Pseudomonadati</taxon>
        <taxon>Bacteroidota</taxon>
        <taxon>Flavobacteriia</taxon>
        <taxon>Flavobacteriales</taxon>
        <taxon>Flavobacteriaceae</taxon>
        <taxon>Aquimarina</taxon>
    </lineage>
</organism>
<gene>
    <name evidence="2" type="ORF">U6A24_19860</name>
</gene>
<feature type="transmembrane region" description="Helical" evidence="1">
    <location>
        <begin position="187"/>
        <end position="203"/>
    </location>
</feature>
<reference evidence="2 3" key="1">
    <citation type="journal article" date="2013" name="Int. J. Syst. Evol. Microbiol.">
        <title>Aquimarina gracilis sp. nov., isolated from the gut microflora of a mussel, Mytilus coruscus, and emended description of Aquimarina spongiae.</title>
        <authorList>
            <person name="Park S.C."/>
            <person name="Choe H.N."/>
            <person name="Baik K.S."/>
            <person name="Seong C.N."/>
        </authorList>
    </citation>
    <scope>NUCLEOTIDE SEQUENCE [LARGE SCALE GENOMIC DNA]</scope>
    <source>
        <strain evidence="2 3">PSC32</strain>
    </source>
</reference>
<accession>A0ABU6A0Q7</accession>